<dbReference type="InterPro" id="IPR026960">
    <property type="entry name" value="RVT-Znf"/>
</dbReference>
<proteinExistence type="predicted"/>
<dbReference type="GeneID" id="110425547"/>
<dbReference type="Proteomes" id="UP000504621">
    <property type="component" value="Unplaced"/>
</dbReference>
<dbReference type="AlphaFoldDB" id="A0A6J1B9K2"/>
<name>A0A6J1B9K2_9ROSI</name>
<reference evidence="3" key="1">
    <citation type="submission" date="2025-08" db="UniProtKB">
        <authorList>
            <consortium name="RefSeq"/>
        </authorList>
    </citation>
    <scope>IDENTIFICATION</scope>
    <source>
        <tissue evidence="3">Leaf</tissue>
    </source>
</reference>
<evidence type="ECO:0000313" key="3">
    <source>
        <dbReference type="RefSeq" id="XP_021296137.1"/>
    </source>
</evidence>
<keyword evidence="2" id="KW-1185">Reference proteome</keyword>
<feature type="domain" description="Reverse transcriptase zinc-binding" evidence="1">
    <location>
        <begin position="25"/>
        <end position="112"/>
    </location>
</feature>
<sequence>MLHELQLSKELKNDLIWKKETYGKYTTKSFCKYTFDTINNTDGIWKFVWVNVAPHTVEMFVWQLLHGKIGVKEELIKRRVHLDNGVLSVLCNKKVESCDHLFAKCNETWKVWVRWCKMWGVSWISLGYVRGILELWNRYQLRSLDKRTWRMAFFVVVWSIWKDRNETILRGKEWDSGNCLELARIRVAEWANAKWPREFPSILDIYRQPTKQDQQTRR</sequence>
<protein>
    <submittedName>
        <fullName evidence="3">Uncharacterized protein LOC110425547</fullName>
    </submittedName>
</protein>
<gene>
    <name evidence="3" type="primary">LOC110425547</name>
</gene>
<evidence type="ECO:0000313" key="2">
    <source>
        <dbReference type="Proteomes" id="UP000504621"/>
    </source>
</evidence>
<accession>A0A6J1B9K2</accession>
<organism evidence="2 3">
    <name type="scientific">Herrania umbratica</name>
    <dbReference type="NCBI Taxonomy" id="108875"/>
    <lineage>
        <taxon>Eukaryota</taxon>
        <taxon>Viridiplantae</taxon>
        <taxon>Streptophyta</taxon>
        <taxon>Embryophyta</taxon>
        <taxon>Tracheophyta</taxon>
        <taxon>Spermatophyta</taxon>
        <taxon>Magnoliopsida</taxon>
        <taxon>eudicotyledons</taxon>
        <taxon>Gunneridae</taxon>
        <taxon>Pentapetalae</taxon>
        <taxon>rosids</taxon>
        <taxon>malvids</taxon>
        <taxon>Malvales</taxon>
        <taxon>Malvaceae</taxon>
        <taxon>Byttnerioideae</taxon>
        <taxon>Herrania</taxon>
    </lineage>
</organism>
<dbReference type="OrthoDB" id="1705419at2759"/>
<dbReference type="RefSeq" id="XP_021296137.1">
    <property type="nucleotide sequence ID" value="XM_021440462.1"/>
</dbReference>
<evidence type="ECO:0000259" key="1">
    <source>
        <dbReference type="Pfam" id="PF13966"/>
    </source>
</evidence>
<dbReference type="Pfam" id="PF13966">
    <property type="entry name" value="zf-RVT"/>
    <property type="match status" value="1"/>
</dbReference>